<sequence length="245" mass="24987">MTTVPTSSRRARIAAALALVATLVAACGGSTTTAASTATITVAAPTRAAASGARPALDPAHTALLVMDMQQGIVSELSASAGTVITHTAAAEQAARRAGVHVVLVGTAFQAGYPEVSQNNKAFARVIGSGSMLQGSPESQFDPRIAAVGNEPVVIKARVGAFGSTPLREILRAGHIQTLVLTGIATSGVVLSTLRVAADDDYRIIVLSDCVADPDPEVQRVLLDKVFPTQADVMTSAAFDAELAT</sequence>
<evidence type="ECO:0000256" key="2">
    <source>
        <dbReference type="SAM" id="SignalP"/>
    </source>
</evidence>
<dbReference type="Pfam" id="PF00857">
    <property type="entry name" value="Isochorismatase"/>
    <property type="match status" value="1"/>
</dbReference>
<dbReference type="Gene3D" id="3.40.50.850">
    <property type="entry name" value="Isochorismatase-like"/>
    <property type="match status" value="1"/>
</dbReference>
<evidence type="ECO:0000313" key="4">
    <source>
        <dbReference type="EMBL" id="GAA4382932.1"/>
    </source>
</evidence>
<keyword evidence="1" id="KW-0378">Hydrolase</keyword>
<dbReference type="CDD" id="cd00431">
    <property type="entry name" value="cysteine_hydrolases"/>
    <property type="match status" value="1"/>
</dbReference>
<gene>
    <name evidence="4" type="ORF">GCM10023147_01360</name>
</gene>
<name>A0ABP8J0T4_9ACTN</name>
<feature type="domain" description="Isochorismatase-like" evidence="3">
    <location>
        <begin position="62"/>
        <end position="237"/>
    </location>
</feature>
<feature type="chain" id="PRO_5045471417" description="Isochorismatase-like domain-containing protein" evidence="2">
    <location>
        <begin position="27"/>
        <end position="245"/>
    </location>
</feature>
<comment type="caution">
    <text evidence="4">The sequence shown here is derived from an EMBL/GenBank/DDBJ whole genome shotgun (WGS) entry which is preliminary data.</text>
</comment>
<evidence type="ECO:0000313" key="5">
    <source>
        <dbReference type="Proteomes" id="UP001500635"/>
    </source>
</evidence>
<keyword evidence="2" id="KW-0732">Signal</keyword>
<feature type="signal peptide" evidence="2">
    <location>
        <begin position="1"/>
        <end position="26"/>
    </location>
</feature>
<dbReference type="SUPFAM" id="SSF52499">
    <property type="entry name" value="Isochorismatase-like hydrolases"/>
    <property type="match status" value="1"/>
</dbReference>
<organism evidence="4 5">
    <name type="scientific">Tsukamurella soli</name>
    <dbReference type="NCBI Taxonomy" id="644556"/>
    <lineage>
        <taxon>Bacteria</taxon>
        <taxon>Bacillati</taxon>
        <taxon>Actinomycetota</taxon>
        <taxon>Actinomycetes</taxon>
        <taxon>Mycobacteriales</taxon>
        <taxon>Tsukamurellaceae</taxon>
        <taxon>Tsukamurella</taxon>
    </lineage>
</organism>
<evidence type="ECO:0000256" key="1">
    <source>
        <dbReference type="ARBA" id="ARBA00022801"/>
    </source>
</evidence>
<dbReference type="PANTHER" id="PTHR43540">
    <property type="entry name" value="PEROXYUREIDOACRYLATE/UREIDOACRYLATE AMIDOHYDROLASE-RELATED"/>
    <property type="match status" value="1"/>
</dbReference>
<keyword evidence="5" id="KW-1185">Reference proteome</keyword>
<reference evidence="5" key="1">
    <citation type="journal article" date="2019" name="Int. J. Syst. Evol. Microbiol.">
        <title>The Global Catalogue of Microorganisms (GCM) 10K type strain sequencing project: providing services to taxonomists for standard genome sequencing and annotation.</title>
        <authorList>
            <consortium name="The Broad Institute Genomics Platform"/>
            <consortium name="The Broad Institute Genome Sequencing Center for Infectious Disease"/>
            <person name="Wu L."/>
            <person name="Ma J."/>
        </authorList>
    </citation>
    <scope>NUCLEOTIDE SEQUENCE [LARGE SCALE GENOMIC DNA]</scope>
    <source>
        <strain evidence="5">JCM 17688</strain>
    </source>
</reference>
<dbReference type="PANTHER" id="PTHR43540:SF1">
    <property type="entry name" value="ISOCHORISMATASE HYDROLASE"/>
    <property type="match status" value="1"/>
</dbReference>
<dbReference type="PROSITE" id="PS51318">
    <property type="entry name" value="TAT"/>
    <property type="match status" value="1"/>
</dbReference>
<dbReference type="InterPro" id="IPR036380">
    <property type="entry name" value="Isochorismatase-like_sf"/>
</dbReference>
<dbReference type="RefSeq" id="WP_344989435.1">
    <property type="nucleotide sequence ID" value="NZ_BAABFR010000001.1"/>
</dbReference>
<proteinExistence type="predicted"/>
<protein>
    <recommendedName>
        <fullName evidence="3">Isochorismatase-like domain-containing protein</fullName>
    </recommendedName>
</protein>
<evidence type="ECO:0000259" key="3">
    <source>
        <dbReference type="Pfam" id="PF00857"/>
    </source>
</evidence>
<dbReference type="Proteomes" id="UP001500635">
    <property type="component" value="Unassembled WGS sequence"/>
</dbReference>
<dbReference type="InterPro" id="IPR006311">
    <property type="entry name" value="TAT_signal"/>
</dbReference>
<accession>A0ABP8J0T4</accession>
<dbReference type="InterPro" id="IPR050272">
    <property type="entry name" value="Isochorismatase-like_hydrls"/>
</dbReference>
<dbReference type="EMBL" id="BAABFR010000001">
    <property type="protein sequence ID" value="GAA4382932.1"/>
    <property type="molecule type" value="Genomic_DNA"/>
</dbReference>
<dbReference type="InterPro" id="IPR000868">
    <property type="entry name" value="Isochorismatase-like_dom"/>
</dbReference>